<keyword evidence="5 6" id="KW-0413">Isomerase</keyword>
<dbReference type="Pfam" id="PF13624">
    <property type="entry name" value="SurA_N_3"/>
    <property type="match status" value="1"/>
</dbReference>
<dbReference type="AlphaFoldDB" id="A0A410DNS9"/>
<evidence type="ECO:0000256" key="5">
    <source>
        <dbReference type="ARBA" id="ARBA00023235"/>
    </source>
</evidence>
<dbReference type="SUPFAM" id="SSF109998">
    <property type="entry name" value="Triger factor/SurA peptide-binding domain-like"/>
    <property type="match status" value="1"/>
</dbReference>
<dbReference type="SUPFAM" id="SSF54534">
    <property type="entry name" value="FKBP-like"/>
    <property type="match status" value="1"/>
</dbReference>
<dbReference type="GO" id="GO:0003755">
    <property type="term" value="F:peptidyl-prolyl cis-trans isomerase activity"/>
    <property type="evidence" value="ECO:0007669"/>
    <property type="project" value="UniProtKB-KW"/>
</dbReference>
<organism evidence="8 9">
    <name type="scientific">Clostridium manihotivorum</name>
    <dbReference type="NCBI Taxonomy" id="2320868"/>
    <lineage>
        <taxon>Bacteria</taxon>
        <taxon>Bacillati</taxon>
        <taxon>Bacillota</taxon>
        <taxon>Clostridia</taxon>
        <taxon>Eubacteriales</taxon>
        <taxon>Clostridiaceae</taxon>
        <taxon>Clostridium</taxon>
    </lineage>
</organism>
<dbReference type="NCBIfam" id="NF000809">
    <property type="entry name" value="PRK00059.1"/>
    <property type="match status" value="1"/>
</dbReference>
<dbReference type="PROSITE" id="PS50198">
    <property type="entry name" value="PPIC_PPIASE_2"/>
    <property type="match status" value="1"/>
</dbReference>
<dbReference type="Gene3D" id="1.10.4030.10">
    <property type="entry name" value="Porin chaperone SurA, peptide-binding domain"/>
    <property type="match status" value="1"/>
</dbReference>
<sequence length="332" mass="36992">MKNIKKLVSIALIGVIGLSLSGCKMIQKTPEAVSKTAVAKVNGEKITLGQVDEKIKSAIDQLKTQYGNDLEKSTDGKAALKDQRKTQLESMVQEKVILKEGEKANVLPSKTDLDKQVSDKLADVKKVYKTDEEFNNALKSANFTVDSLKEYLGTQIKIDTILNKTVFKDFSITDADIQKYYNENKAQYTQQPGANMFHILVDSEDKAKSIKSELDKGAKFEDLAAKYGTDGTKDQGGSLGYVAYDAQNFDKDFLAAAKKLKEGEISGPVKTQYGWHIIKVTGIQSSSKTQELSAVKDTIKQTLETNKKNELFKAKYDQWKKDLKVETYEDKL</sequence>
<name>A0A410DNS9_9CLOT</name>
<keyword evidence="9" id="KW-1185">Reference proteome</keyword>
<evidence type="ECO:0000313" key="9">
    <source>
        <dbReference type="Proteomes" id="UP000286268"/>
    </source>
</evidence>
<dbReference type="EMBL" id="CP025746">
    <property type="protein sequence ID" value="QAA30734.1"/>
    <property type="molecule type" value="Genomic_DNA"/>
</dbReference>
<evidence type="ECO:0000256" key="3">
    <source>
        <dbReference type="ARBA" id="ARBA00022729"/>
    </source>
</evidence>
<proteinExistence type="predicted"/>
<dbReference type="RefSeq" id="WP_128211185.1">
    <property type="nucleotide sequence ID" value="NZ_CP025746.1"/>
</dbReference>
<evidence type="ECO:0000259" key="7">
    <source>
        <dbReference type="PROSITE" id="PS50198"/>
    </source>
</evidence>
<evidence type="ECO:0000256" key="6">
    <source>
        <dbReference type="PROSITE-ProRule" id="PRU00278"/>
    </source>
</evidence>
<gene>
    <name evidence="8" type="primary">prsA</name>
    <name evidence="8" type="ORF">C1I91_03080</name>
</gene>
<evidence type="ECO:0000256" key="4">
    <source>
        <dbReference type="ARBA" id="ARBA00023110"/>
    </source>
</evidence>
<dbReference type="PANTHER" id="PTHR47245:SF1">
    <property type="entry name" value="FOLDASE PROTEIN PRSA"/>
    <property type="match status" value="1"/>
</dbReference>
<comment type="catalytic activity">
    <reaction evidence="1">
        <text>[protein]-peptidylproline (omega=180) = [protein]-peptidylproline (omega=0)</text>
        <dbReference type="Rhea" id="RHEA:16237"/>
        <dbReference type="Rhea" id="RHEA-COMP:10747"/>
        <dbReference type="Rhea" id="RHEA-COMP:10748"/>
        <dbReference type="ChEBI" id="CHEBI:83833"/>
        <dbReference type="ChEBI" id="CHEBI:83834"/>
        <dbReference type="EC" id="5.2.1.8"/>
    </reaction>
</comment>
<keyword evidence="3" id="KW-0732">Signal</keyword>
<dbReference type="Pfam" id="PF13145">
    <property type="entry name" value="Rotamase_2"/>
    <property type="match status" value="1"/>
</dbReference>
<dbReference type="PROSITE" id="PS51257">
    <property type="entry name" value="PROKAR_LIPOPROTEIN"/>
    <property type="match status" value="1"/>
</dbReference>
<evidence type="ECO:0000313" key="8">
    <source>
        <dbReference type="EMBL" id="QAA30734.1"/>
    </source>
</evidence>
<accession>A0A410DNS9</accession>
<dbReference type="PANTHER" id="PTHR47245">
    <property type="entry name" value="PEPTIDYLPROLYL ISOMERASE"/>
    <property type="match status" value="1"/>
</dbReference>
<dbReference type="KEGG" id="cmah:C1I91_03080"/>
<dbReference type="EC" id="5.2.1.8" evidence="2"/>
<dbReference type="InterPro" id="IPR027304">
    <property type="entry name" value="Trigger_fact/SurA_dom_sf"/>
</dbReference>
<dbReference type="InterPro" id="IPR000297">
    <property type="entry name" value="PPIase_PpiC"/>
</dbReference>
<dbReference type="InterPro" id="IPR050245">
    <property type="entry name" value="PrsA_foldase"/>
</dbReference>
<protein>
    <recommendedName>
        <fullName evidence="2">peptidylprolyl isomerase</fullName>
        <ecNumber evidence="2">5.2.1.8</ecNumber>
    </recommendedName>
</protein>
<reference evidence="8 9" key="1">
    <citation type="submission" date="2018-01" db="EMBL/GenBank/DDBJ databases">
        <title>Genome Sequencing and Assembly of Anaerobacter polyendosporus strain CT4.</title>
        <authorList>
            <person name="Tachaapaikoon C."/>
            <person name="Sutheeworapong S."/>
            <person name="Jenjaroenpun P."/>
            <person name="Wongsurawat T."/>
            <person name="Nookeaw I."/>
            <person name="Cheawchanlertfa P."/>
            <person name="Kosugi A."/>
            <person name="Cheevadhanarak S."/>
            <person name="Ratanakhanokchai K."/>
        </authorList>
    </citation>
    <scope>NUCLEOTIDE SEQUENCE [LARGE SCALE GENOMIC DNA]</scope>
    <source>
        <strain evidence="8 9">CT4</strain>
    </source>
</reference>
<feature type="domain" description="PpiC" evidence="7">
    <location>
        <begin position="191"/>
        <end position="282"/>
    </location>
</feature>
<dbReference type="InterPro" id="IPR046357">
    <property type="entry name" value="PPIase_dom_sf"/>
</dbReference>
<evidence type="ECO:0000256" key="1">
    <source>
        <dbReference type="ARBA" id="ARBA00000971"/>
    </source>
</evidence>
<evidence type="ECO:0000256" key="2">
    <source>
        <dbReference type="ARBA" id="ARBA00013194"/>
    </source>
</evidence>
<dbReference type="Proteomes" id="UP000286268">
    <property type="component" value="Chromosome"/>
</dbReference>
<dbReference type="OrthoDB" id="14196at2"/>
<dbReference type="Gene3D" id="3.10.50.40">
    <property type="match status" value="1"/>
</dbReference>
<keyword evidence="4 6" id="KW-0697">Rotamase</keyword>